<dbReference type="Proteomes" id="UP000708208">
    <property type="component" value="Unassembled WGS sequence"/>
</dbReference>
<comment type="caution">
    <text evidence="1">The sequence shown here is derived from an EMBL/GenBank/DDBJ whole genome shotgun (WGS) entry which is preliminary data.</text>
</comment>
<dbReference type="AlphaFoldDB" id="A0A8J2NUG0"/>
<protein>
    <submittedName>
        <fullName evidence="1">Uncharacterized protein</fullName>
    </submittedName>
</protein>
<name>A0A8J2NUG0_9HEXA</name>
<evidence type="ECO:0000313" key="2">
    <source>
        <dbReference type="Proteomes" id="UP000708208"/>
    </source>
</evidence>
<dbReference type="EMBL" id="CAJVCH010029427">
    <property type="protein sequence ID" value="CAG7706806.1"/>
    <property type="molecule type" value="Genomic_DNA"/>
</dbReference>
<organism evidence="1 2">
    <name type="scientific">Allacma fusca</name>
    <dbReference type="NCBI Taxonomy" id="39272"/>
    <lineage>
        <taxon>Eukaryota</taxon>
        <taxon>Metazoa</taxon>
        <taxon>Ecdysozoa</taxon>
        <taxon>Arthropoda</taxon>
        <taxon>Hexapoda</taxon>
        <taxon>Collembola</taxon>
        <taxon>Symphypleona</taxon>
        <taxon>Sminthuridae</taxon>
        <taxon>Allacma</taxon>
    </lineage>
</organism>
<proteinExistence type="predicted"/>
<accession>A0A8J2NUG0</accession>
<gene>
    <name evidence="1" type="ORF">AFUS01_LOCUS4693</name>
</gene>
<sequence length="216" mass="24300">MCTYRSRRNEHAVDLATNCKTFCKRFDRRLGLCESNQEQIQDVTGHMNLKSEVDANSFEPLQRSLSKRFCKNLENVCSERGVVGAAAIDALHTGFNSSTVASAIADKNSNENPVETGARIGLNSPVVSNGLSDDVVFTDPEEMLHLEIPDDQNSLDGMLNTIEASPEFERIWARVSELCRQRGMEFDDEMKAGLPHWYAQRRIKNLKNMACPILYI</sequence>
<feature type="non-terminal residue" evidence="1">
    <location>
        <position position="1"/>
    </location>
</feature>
<evidence type="ECO:0000313" key="1">
    <source>
        <dbReference type="EMBL" id="CAG7706806.1"/>
    </source>
</evidence>
<keyword evidence="2" id="KW-1185">Reference proteome</keyword>
<reference evidence="1" key="1">
    <citation type="submission" date="2021-06" db="EMBL/GenBank/DDBJ databases">
        <authorList>
            <person name="Hodson N. C."/>
            <person name="Mongue J. A."/>
            <person name="Jaron S. K."/>
        </authorList>
    </citation>
    <scope>NUCLEOTIDE SEQUENCE</scope>
</reference>